<proteinExistence type="predicted"/>
<evidence type="ECO:0000313" key="3">
    <source>
        <dbReference type="Proteomes" id="UP000316270"/>
    </source>
</evidence>
<dbReference type="AlphaFoldDB" id="A0A517LNL7"/>
<feature type="region of interest" description="Disordered" evidence="1">
    <location>
        <begin position="76"/>
        <end position="123"/>
    </location>
</feature>
<sequence length="131" mass="14573">MSPNEFKGHLKPTSVEEEHKDTSKNYLIHCTRDSNNALQQATSSLQVVDYYKTLQPDQIIHQSGLLPEMKASYSHAFRSNSSNRRAHSSESSADAVPKRGNPTTTVTNSRSKNSRKSSGSHFRSAKIAIQI</sequence>
<protein>
    <submittedName>
        <fullName evidence="2">Uncharacterized protein</fullName>
    </submittedName>
</protein>
<keyword evidence="3" id="KW-1185">Reference proteome</keyword>
<evidence type="ECO:0000256" key="1">
    <source>
        <dbReference type="SAM" id="MobiDB-lite"/>
    </source>
</evidence>
<gene>
    <name evidence="2" type="ORF">FKW77_002776</name>
</gene>
<feature type="compositionally biased region" description="Low complexity" evidence="1">
    <location>
        <begin position="76"/>
        <end position="93"/>
    </location>
</feature>
<feature type="region of interest" description="Disordered" evidence="1">
    <location>
        <begin position="1"/>
        <end position="22"/>
    </location>
</feature>
<evidence type="ECO:0000313" key="2">
    <source>
        <dbReference type="EMBL" id="QDS77211.1"/>
    </source>
</evidence>
<dbReference type="Proteomes" id="UP000316270">
    <property type="component" value="Chromosome 17"/>
</dbReference>
<name>A0A517LNL7_9PEZI</name>
<reference evidence="2 3" key="1">
    <citation type="submission" date="2019-07" db="EMBL/GenBank/DDBJ databases">
        <title>Finished genome of Venturia effusa.</title>
        <authorList>
            <person name="Young C.A."/>
            <person name="Cox M.P."/>
            <person name="Ganley A.R.D."/>
            <person name="David W.J."/>
        </authorList>
    </citation>
    <scope>NUCLEOTIDE SEQUENCE [LARGE SCALE GENOMIC DNA]</scope>
    <source>
        <strain evidence="3">albino</strain>
    </source>
</reference>
<organism evidence="2 3">
    <name type="scientific">Venturia effusa</name>
    <dbReference type="NCBI Taxonomy" id="50376"/>
    <lineage>
        <taxon>Eukaryota</taxon>
        <taxon>Fungi</taxon>
        <taxon>Dikarya</taxon>
        <taxon>Ascomycota</taxon>
        <taxon>Pezizomycotina</taxon>
        <taxon>Dothideomycetes</taxon>
        <taxon>Pleosporomycetidae</taxon>
        <taxon>Venturiales</taxon>
        <taxon>Venturiaceae</taxon>
        <taxon>Venturia</taxon>
    </lineage>
</organism>
<dbReference type="EMBL" id="CP042201">
    <property type="protein sequence ID" value="QDS77211.1"/>
    <property type="molecule type" value="Genomic_DNA"/>
</dbReference>
<accession>A0A517LNL7</accession>